<keyword evidence="3" id="KW-0234">DNA repair</keyword>
<feature type="compositionally biased region" description="Polar residues" evidence="4">
    <location>
        <begin position="490"/>
        <end position="500"/>
    </location>
</feature>
<evidence type="ECO:0000256" key="4">
    <source>
        <dbReference type="SAM" id="MobiDB-lite"/>
    </source>
</evidence>
<reference evidence="6" key="1">
    <citation type="submission" date="2022-10" db="EMBL/GenBank/DDBJ databases">
        <title>Rhodococcus sp.75.</title>
        <authorList>
            <person name="Sun M."/>
        </authorList>
    </citation>
    <scope>NUCLEOTIDE SEQUENCE</scope>
    <source>
        <strain evidence="6">75</strain>
        <plasmid evidence="6">unnamed1</plasmid>
    </source>
</reference>
<evidence type="ECO:0000256" key="2">
    <source>
        <dbReference type="ARBA" id="ARBA00022806"/>
    </source>
</evidence>
<dbReference type="InterPro" id="IPR038726">
    <property type="entry name" value="PDDEXK_AddAB-type"/>
</dbReference>
<keyword evidence="2" id="KW-0347">Helicase</keyword>
<sequence>MAFKTRPKVKAASWHQTYSDDMPFVLRDVHELVAEAHRIDGIDDYAALHAWLLRQLDARGVPRLIRPYVETAVENVLDVHDSIEADLGPLQVLALNPAVGPPARRLTVWGTLYTTVDGVREVRRVRVGSAHDVPTAADVAWSTTAAYVAATVSSLPAARRVRVVEIGAGDASCAVLFDGTPDEATTIFVTEGRDRARALVEQDHVVPCRSCGDCKVTGVCGGPVQVDGMLGQTAVGVVSRSVSPTALEKYARCPAQWLLDAEAHLPKEPVDSDAIVRGDAVHRWLETAHHRGTACNEADLPNPAGGAGLGLAGGVLTPDDYAAAYPYLRGHIAVCPLQTRGAAVVAVEETIYGWDASAQVVPATKPDLLYRLGDRLVIRETKSMQSPPGDKDDAYSRYLQVPFMLALLDAGLAALHAAVAGVVELEILGPDGPEVWAWATDDPVEVAVARADVRRAVDDWHVDTTFEAAPGPHCVWCPVRKWCPDRDAHQNPSGGQSLSRPDSWRDDEDEPPPF</sequence>
<evidence type="ECO:0000256" key="1">
    <source>
        <dbReference type="ARBA" id="ARBA00022763"/>
    </source>
</evidence>
<geneLocation type="plasmid" evidence="6 7">
    <name>unnamed1</name>
</geneLocation>
<keyword evidence="6" id="KW-0614">Plasmid</keyword>
<accession>A0ABY6P5G6</accession>
<organism evidence="6 7">
    <name type="scientific">Rhodococcus antarcticus</name>
    <dbReference type="NCBI Taxonomy" id="2987751"/>
    <lineage>
        <taxon>Bacteria</taxon>
        <taxon>Bacillati</taxon>
        <taxon>Actinomycetota</taxon>
        <taxon>Actinomycetes</taxon>
        <taxon>Mycobacteriales</taxon>
        <taxon>Nocardiaceae</taxon>
        <taxon>Rhodococcus</taxon>
    </lineage>
</organism>
<keyword evidence="2" id="KW-0378">Hydrolase</keyword>
<dbReference type="Pfam" id="PF12705">
    <property type="entry name" value="PDDEXK_1"/>
    <property type="match status" value="1"/>
</dbReference>
<protein>
    <submittedName>
        <fullName evidence="6">PD-(D/E)XK nuclease family protein</fullName>
    </submittedName>
</protein>
<dbReference type="EMBL" id="CP110616">
    <property type="protein sequence ID" value="UZJ26904.1"/>
    <property type="molecule type" value="Genomic_DNA"/>
</dbReference>
<dbReference type="RefSeq" id="WP_265385008.1">
    <property type="nucleotide sequence ID" value="NZ_CP110616.1"/>
</dbReference>
<keyword evidence="2" id="KW-0547">Nucleotide-binding</keyword>
<evidence type="ECO:0000313" key="7">
    <source>
        <dbReference type="Proteomes" id="UP001164965"/>
    </source>
</evidence>
<keyword evidence="2" id="KW-0067">ATP-binding</keyword>
<proteinExistence type="predicted"/>
<gene>
    <name evidence="6" type="ORF">RHODO2019_18090</name>
</gene>
<keyword evidence="1" id="KW-0227">DNA damage</keyword>
<evidence type="ECO:0000256" key="3">
    <source>
        <dbReference type="ARBA" id="ARBA00023204"/>
    </source>
</evidence>
<feature type="region of interest" description="Disordered" evidence="4">
    <location>
        <begin position="486"/>
        <end position="514"/>
    </location>
</feature>
<feature type="compositionally biased region" description="Acidic residues" evidence="4">
    <location>
        <begin position="505"/>
        <end position="514"/>
    </location>
</feature>
<dbReference type="Proteomes" id="UP001164965">
    <property type="component" value="Plasmid unnamed1"/>
</dbReference>
<keyword evidence="7" id="KW-1185">Reference proteome</keyword>
<evidence type="ECO:0000259" key="5">
    <source>
        <dbReference type="Pfam" id="PF12705"/>
    </source>
</evidence>
<feature type="domain" description="PD-(D/E)XK endonuclease-like" evidence="5">
    <location>
        <begin position="242"/>
        <end position="484"/>
    </location>
</feature>
<name>A0ABY6P5G6_9NOCA</name>
<evidence type="ECO:0000313" key="6">
    <source>
        <dbReference type="EMBL" id="UZJ26904.1"/>
    </source>
</evidence>